<dbReference type="PROSITE" id="PS51257">
    <property type="entry name" value="PROKAR_LIPOPROTEIN"/>
    <property type="match status" value="1"/>
</dbReference>
<evidence type="ECO:0000259" key="4">
    <source>
        <dbReference type="Pfam" id="PF08386"/>
    </source>
</evidence>
<gene>
    <name evidence="5" type="ORF">BJ987_001374</name>
</gene>
<evidence type="ECO:0000256" key="2">
    <source>
        <dbReference type="ARBA" id="ARBA00022801"/>
    </source>
</evidence>
<reference evidence="5 6" key="1">
    <citation type="submission" date="2021-03" db="EMBL/GenBank/DDBJ databases">
        <title>Sequencing the genomes of 1000 actinobacteria strains.</title>
        <authorList>
            <person name="Klenk H.-P."/>
        </authorList>
    </citation>
    <scope>NUCLEOTIDE SEQUENCE [LARGE SCALE GENOMIC DNA]</scope>
    <source>
        <strain evidence="5 6">DSM 45516</strain>
    </source>
</reference>
<proteinExistence type="inferred from homology"/>
<dbReference type="InterPro" id="IPR013595">
    <property type="entry name" value="Pept_S33_TAP-like_C"/>
</dbReference>
<sequence>MTLSRNISGALLAAVLGSGALAACTSTAAPEPALTWQPCAENGAYECASLTVPIDWSNPDGGTIDVAVVRDSADGADKVGTLISLPGGPGSSGVDQIMRGTTFSTELESRFDIVSLDPRGVKRSQAVRCDAGLVARWPNLVPDAGGRLAEVHSYARELEASCREHTGPLLDHLDAESLARDVEALRKALGESQISLYSRSYGTMPAQRYAELFPGQLRASLLDSVDDHSLGGADFLASQARAGQNTFTEFVAWCARETQCALHGSDVPGLYGDLFATAARGELRQIDGKPLPPVDLSSAVTQRLYRPEWPELAKDLRALAAQPRGAAELPVPPRRTGEIAPMPQIIFCSDWQFDIADEAQWQRLWRAQQDNAPTLRVHFAWAAGSICSGWPVATKNPPHRPLIQGGPPTLILNSRHDPATPHEWALQVAAQTPGARLLSYDGWGHGMYDRTACVTDAADRYLIDLRLPAADSCPAA</sequence>
<comment type="similarity">
    <text evidence="1">Belongs to the peptidase S33 family.</text>
</comment>
<dbReference type="InterPro" id="IPR029058">
    <property type="entry name" value="AB_hydrolase_fold"/>
</dbReference>
<accession>A0ABS4QA72</accession>
<organism evidence="5 6">
    <name type="scientific">Nocardia goodfellowii</name>
    <dbReference type="NCBI Taxonomy" id="882446"/>
    <lineage>
        <taxon>Bacteria</taxon>
        <taxon>Bacillati</taxon>
        <taxon>Actinomycetota</taxon>
        <taxon>Actinomycetes</taxon>
        <taxon>Mycobacteriales</taxon>
        <taxon>Nocardiaceae</taxon>
        <taxon>Nocardia</taxon>
    </lineage>
</organism>
<keyword evidence="2" id="KW-0378">Hydrolase</keyword>
<dbReference type="Proteomes" id="UP001519325">
    <property type="component" value="Unassembled WGS sequence"/>
</dbReference>
<evidence type="ECO:0000256" key="1">
    <source>
        <dbReference type="ARBA" id="ARBA00010088"/>
    </source>
</evidence>
<dbReference type="EMBL" id="JAGGMR010000001">
    <property type="protein sequence ID" value="MBP2188473.1"/>
    <property type="molecule type" value="Genomic_DNA"/>
</dbReference>
<dbReference type="Pfam" id="PF08386">
    <property type="entry name" value="Abhydrolase_4"/>
    <property type="match status" value="1"/>
</dbReference>
<protein>
    <submittedName>
        <fullName evidence="5">Pimeloyl-ACP methyl ester carboxylesterase</fullName>
    </submittedName>
</protein>
<dbReference type="PANTHER" id="PTHR43248">
    <property type="entry name" value="2-SUCCINYL-6-HYDROXY-2,4-CYCLOHEXADIENE-1-CARBOXYLATE SYNTHASE"/>
    <property type="match status" value="1"/>
</dbReference>
<dbReference type="Gene3D" id="3.40.50.1820">
    <property type="entry name" value="alpha/beta hydrolase"/>
    <property type="match status" value="1"/>
</dbReference>
<evidence type="ECO:0000313" key="5">
    <source>
        <dbReference type="EMBL" id="MBP2188473.1"/>
    </source>
</evidence>
<keyword evidence="6" id="KW-1185">Reference proteome</keyword>
<name>A0ABS4QA72_9NOCA</name>
<evidence type="ECO:0000256" key="3">
    <source>
        <dbReference type="SAM" id="SignalP"/>
    </source>
</evidence>
<dbReference type="InterPro" id="IPR051601">
    <property type="entry name" value="Serine_prot/Carboxylest_S33"/>
</dbReference>
<dbReference type="RefSeq" id="WP_209885755.1">
    <property type="nucleotide sequence ID" value="NZ_JAGGMR010000001.1"/>
</dbReference>
<dbReference type="PANTHER" id="PTHR43248:SF25">
    <property type="entry name" value="AB HYDROLASE-1 DOMAIN-CONTAINING PROTEIN-RELATED"/>
    <property type="match status" value="1"/>
</dbReference>
<evidence type="ECO:0000313" key="6">
    <source>
        <dbReference type="Proteomes" id="UP001519325"/>
    </source>
</evidence>
<feature type="domain" description="Peptidase S33 tripeptidyl aminopeptidase-like C-terminal" evidence="4">
    <location>
        <begin position="381"/>
        <end position="472"/>
    </location>
</feature>
<feature type="signal peptide" evidence="3">
    <location>
        <begin position="1"/>
        <end position="22"/>
    </location>
</feature>
<dbReference type="SUPFAM" id="SSF53474">
    <property type="entry name" value="alpha/beta-Hydrolases"/>
    <property type="match status" value="1"/>
</dbReference>
<comment type="caution">
    <text evidence="5">The sequence shown here is derived from an EMBL/GenBank/DDBJ whole genome shotgun (WGS) entry which is preliminary data.</text>
</comment>
<keyword evidence="3" id="KW-0732">Signal</keyword>
<feature type="chain" id="PRO_5047251474" evidence="3">
    <location>
        <begin position="23"/>
        <end position="476"/>
    </location>
</feature>